<evidence type="ECO:0000256" key="2">
    <source>
        <dbReference type="SAM" id="SignalP"/>
    </source>
</evidence>
<dbReference type="OrthoDB" id="2513075at2"/>
<dbReference type="InterPro" id="IPR013830">
    <property type="entry name" value="SGNH_hydro"/>
</dbReference>
<dbReference type="HOGENOM" id="CLU_631096_0_0_3"/>
<dbReference type="Gene3D" id="3.40.50.1110">
    <property type="entry name" value="SGNH hydrolase"/>
    <property type="match status" value="1"/>
</dbReference>
<name>B0CGA4_ACAM1</name>
<keyword evidence="4" id="KW-0378">Hydrolase</keyword>
<keyword evidence="5" id="KW-1185">Reference proteome</keyword>
<evidence type="ECO:0000256" key="1">
    <source>
        <dbReference type="SAM" id="MobiDB-lite"/>
    </source>
</evidence>
<evidence type="ECO:0000313" key="4">
    <source>
        <dbReference type="EMBL" id="ABW30657.1"/>
    </source>
</evidence>
<feature type="region of interest" description="Disordered" evidence="1">
    <location>
        <begin position="202"/>
        <end position="222"/>
    </location>
</feature>
<dbReference type="RefSeq" id="WP_012165872.1">
    <property type="nucleotide sequence ID" value="NC_009925.1"/>
</dbReference>
<proteinExistence type="predicted"/>
<dbReference type="eggNOG" id="COG2755">
    <property type="taxonomic scope" value="Bacteria"/>
</dbReference>
<dbReference type="PROSITE" id="PS51257">
    <property type="entry name" value="PROKAR_LIPOPROTEIN"/>
    <property type="match status" value="1"/>
</dbReference>
<evidence type="ECO:0000313" key="5">
    <source>
        <dbReference type="Proteomes" id="UP000000268"/>
    </source>
</evidence>
<reference evidence="4 5" key="1">
    <citation type="journal article" date="2008" name="Proc. Natl. Acad. Sci. U.S.A.">
        <title>Niche adaptation and genome expansion in the chlorophyll d-producing cyanobacterium Acaryochloris marina.</title>
        <authorList>
            <person name="Swingley W.D."/>
            <person name="Chen M."/>
            <person name="Cheung P.C."/>
            <person name="Conrad A.L."/>
            <person name="Dejesa L.C."/>
            <person name="Hao J."/>
            <person name="Honchak B.M."/>
            <person name="Karbach L.E."/>
            <person name="Kurdoglu A."/>
            <person name="Lahiri S."/>
            <person name="Mastrian S.D."/>
            <person name="Miyashita H."/>
            <person name="Page L."/>
            <person name="Ramakrishna P."/>
            <person name="Satoh S."/>
            <person name="Sattley W.M."/>
            <person name="Shimada Y."/>
            <person name="Taylor H.L."/>
            <person name="Tomo T."/>
            <person name="Tsuchiya T."/>
            <person name="Wang Z.T."/>
            <person name="Raymond J."/>
            <person name="Mimuro M."/>
            <person name="Blankenship R.E."/>
            <person name="Touchman J.W."/>
        </authorList>
    </citation>
    <scope>NUCLEOTIDE SEQUENCE [LARGE SCALE GENOMIC DNA]</scope>
    <source>
        <strain evidence="5">MBIC 11017</strain>
    </source>
</reference>
<feature type="domain" description="SGNH hydrolase-type esterase" evidence="3">
    <location>
        <begin position="255"/>
        <end position="419"/>
    </location>
</feature>
<feature type="compositionally biased region" description="Polar residues" evidence="1">
    <location>
        <begin position="204"/>
        <end position="221"/>
    </location>
</feature>
<organism evidence="4 5">
    <name type="scientific">Acaryochloris marina (strain MBIC 11017)</name>
    <dbReference type="NCBI Taxonomy" id="329726"/>
    <lineage>
        <taxon>Bacteria</taxon>
        <taxon>Bacillati</taxon>
        <taxon>Cyanobacteriota</taxon>
        <taxon>Cyanophyceae</taxon>
        <taxon>Acaryochloridales</taxon>
        <taxon>Acaryochloridaceae</taxon>
        <taxon>Acaryochloris</taxon>
    </lineage>
</organism>
<dbReference type="GO" id="GO:0016787">
    <property type="term" value="F:hydrolase activity"/>
    <property type="evidence" value="ECO:0007669"/>
    <property type="project" value="UniProtKB-KW"/>
</dbReference>
<dbReference type="InterPro" id="IPR036514">
    <property type="entry name" value="SGNH_hydro_sf"/>
</dbReference>
<dbReference type="PANTHER" id="PTHR30383">
    <property type="entry name" value="THIOESTERASE 1/PROTEASE 1/LYSOPHOSPHOLIPASE L1"/>
    <property type="match status" value="1"/>
</dbReference>
<dbReference type="KEGG" id="amr:AM1_5710"/>
<feature type="chain" id="PRO_5002748121" evidence="2">
    <location>
        <begin position="32"/>
        <end position="434"/>
    </location>
</feature>
<dbReference type="Proteomes" id="UP000000268">
    <property type="component" value="Chromosome"/>
</dbReference>
<sequence length="434" mass="48335">MDRQRAIGATLILAFISLAGCISLQSSQAQKSPSQKNKARQSITLRNGAMTQGTTVPNYWHQQWVGKGKISVTRDTQIFKQGPAALKVASTSGPAKGQAFQLIQGSPNQSFTISGFAKSTGRVKVNVAIQSFSKKSRPLQFRQVQYLHNTQDWSSFSQEVTLPPKTHKFGIVLLIEGEGEAWLDEVKLTGTNVKNIAGKLEQASAPNQQDSTVVKKQQNPTVPTPGHYPKFPQAWQKLHQQHLQQTQKREINVVFLGDSITRGWQKHKKLWQKHYGKLDAVNFGIGGDRTQQVLWRINNGLFDQIQPQLVVLNIGVNNLWQDGYGSEQIAAGIEKIVAAIHTKSPKTKILLLGILPTGKQLNAPKREKIQAINSKIRQLDNGSTIRFLDMGSNFLEPDGSISKDVMPDYLHLSRQGYQIWATSMEKTLSEMLNE</sequence>
<keyword evidence="2" id="KW-0732">Signal</keyword>
<dbReference type="EMBL" id="CP000828">
    <property type="protein sequence ID" value="ABW30657.1"/>
    <property type="molecule type" value="Genomic_DNA"/>
</dbReference>
<dbReference type="STRING" id="329726.AM1_5710"/>
<accession>B0CGA4</accession>
<evidence type="ECO:0000259" key="3">
    <source>
        <dbReference type="Pfam" id="PF13472"/>
    </source>
</evidence>
<dbReference type="Gene3D" id="2.60.120.260">
    <property type="entry name" value="Galactose-binding domain-like"/>
    <property type="match status" value="1"/>
</dbReference>
<feature type="signal peptide" evidence="2">
    <location>
        <begin position="1"/>
        <end position="31"/>
    </location>
</feature>
<dbReference type="SUPFAM" id="SSF52266">
    <property type="entry name" value="SGNH hydrolase"/>
    <property type="match status" value="1"/>
</dbReference>
<protein>
    <submittedName>
        <fullName evidence="4">GDSL-like lipase/acylhydrolase domain containing protein</fullName>
    </submittedName>
</protein>
<gene>
    <name evidence="4" type="ordered locus">AM1_5710</name>
</gene>
<dbReference type="Pfam" id="PF13472">
    <property type="entry name" value="Lipase_GDSL_2"/>
    <property type="match status" value="1"/>
</dbReference>
<dbReference type="InterPro" id="IPR051532">
    <property type="entry name" value="Ester_Hydrolysis_Enzymes"/>
</dbReference>
<dbReference type="AlphaFoldDB" id="B0CGA4"/>